<evidence type="ECO:0000256" key="2">
    <source>
        <dbReference type="ARBA" id="ARBA00023235"/>
    </source>
</evidence>
<gene>
    <name evidence="3" type="ORF">SAMN02910354_00052</name>
</gene>
<dbReference type="PIRSF" id="PIRSF005384">
    <property type="entry name" value="RpiB_LacA_B"/>
    <property type="match status" value="1"/>
</dbReference>
<dbReference type="InterPro" id="IPR051812">
    <property type="entry name" value="SPI_LacAB/RpiB"/>
</dbReference>
<dbReference type="PANTHER" id="PTHR43732">
    <property type="entry name" value="RIBOSE 5-PHOSPHATE ISOMERASE-RELATED"/>
    <property type="match status" value="1"/>
</dbReference>
<evidence type="ECO:0000313" key="3">
    <source>
        <dbReference type="EMBL" id="SCX74875.1"/>
    </source>
</evidence>
<evidence type="ECO:0000313" key="4">
    <source>
        <dbReference type="Proteomes" id="UP000199588"/>
    </source>
</evidence>
<keyword evidence="2 3" id="KW-0413">Isomerase</keyword>
<dbReference type="SUPFAM" id="SSF89623">
    <property type="entry name" value="Ribose/Galactose isomerase RpiB/AlsB"/>
    <property type="match status" value="1"/>
</dbReference>
<comment type="caution">
    <text evidence="3">The sequence shown here is derived from an EMBL/GenBank/DDBJ whole genome shotgun (WGS) entry which is preliminary data.</text>
</comment>
<dbReference type="InterPro" id="IPR036569">
    <property type="entry name" value="RpiB_LacA_LacB_sf"/>
</dbReference>
<dbReference type="NCBIfam" id="TIGR01120">
    <property type="entry name" value="rpiB"/>
    <property type="match status" value="1"/>
</dbReference>
<evidence type="ECO:0000256" key="1">
    <source>
        <dbReference type="ARBA" id="ARBA00008754"/>
    </source>
</evidence>
<dbReference type="NCBIfam" id="NF004051">
    <property type="entry name" value="PRK05571.1"/>
    <property type="match status" value="1"/>
</dbReference>
<dbReference type="InterPro" id="IPR003500">
    <property type="entry name" value="RpiB_LacA_LacB"/>
</dbReference>
<dbReference type="GO" id="GO:0016853">
    <property type="term" value="F:isomerase activity"/>
    <property type="evidence" value="ECO:0007669"/>
    <property type="project" value="UniProtKB-KW"/>
</dbReference>
<sequence length="150" mass="16079">MKIAIGCDDAAYNLKIELIKYLETLGIECDDFGAGAGDLTLYPDVAEKVALAVSEGKYDRGILTCGTGIGMCITANKVPGVRAAVCHDVFSAERSRKSNDAQIICFGERVIGVELAKSLLKVWLECDFAGGGSTPKLAKIKEIDAKYNKR</sequence>
<proteinExistence type="inferred from homology"/>
<dbReference type="Proteomes" id="UP000199588">
    <property type="component" value="Unassembled WGS sequence"/>
</dbReference>
<dbReference type="Gene3D" id="3.40.1400.10">
    <property type="entry name" value="Sugar-phosphate isomerase, RpiB/LacA/LacB"/>
    <property type="match status" value="1"/>
</dbReference>
<keyword evidence="4" id="KW-1185">Reference proteome</keyword>
<dbReference type="RefSeq" id="WP_090653558.1">
    <property type="nucleotide sequence ID" value="NZ_CP015031.1"/>
</dbReference>
<organism evidence="3 4">
    <name type="scientific">Basfia succiniciproducens</name>
    <dbReference type="NCBI Taxonomy" id="653940"/>
    <lineage>
        <taxon>Bacteria</taxon>
        <taxon>Pseudomonadati</taxon>
        <taxon>Pseudomonadota</taxon>
        <taxon>Gammaproteobacteria</taxon>
        <taxon>Pasteurellales</taxon>
        <taxon>Pasteurellaceae</taxon>
        <taxon>Basfia</taxon>
    </lineage>
</organism>
<dbReference type="EMBL" id="FMUQ01000002">
    <property type="protein sequence ID" value="SCX74875.1"/>
    <property type="molecule type" value="Genomic_DNA"/>
</dbReference>
<reference evidence="3 4" key="1">
    <citation type="submission" date="2016-10" db="EMBL/GenBank/DDBJ databases">
        <authorList>
            <person name="Varghese N."/>
            <person name="Submissions S."/>
        </authorList>
    </citation>
    <scope>NUCLEOTIDE SEQUENCE [LARGE SCALE GENOMIC DNA]</scope>
    <source>
        <strain evidence="3 4">DSM 22022</strain>
    </source>
</reference>
<protein>
    <submittedName>
        <fullName evidence="3">Ribose-5-phosphate isomerase</fullName>
    </submittedName>
</protein>
<dbReference type="NCBIfam" id="TIGR00689">
    <property type="entry name" value="rpiB_lacA_lacB"/>
    <property type="match status" value="1"/>
</dbReference>
<name>A0A1G5AAH4_9PAST</name>
<dbReference type="InterPro" id="IPR004785">
    <property type="entry name" value="RpiB"/>
</dbReference>
<accession>A0A1G5AAH4</accession>
<comment type="similarity">
    <text evidence="1">Belongs to the LacAB/RpiB family.</text>
</comment>
<dbReference type="PANTHER" id="PTHR43732:SF1">
    <property type="entry name" value="RIBOSE 5-PHOSPHATE ISOMERASE"/>
    <property type="match status" value="1"/>
</dbReference>
<dbReference type="Pfam" id="PF02502">
    <property type="entry name" value="LacAB_rpiB"/>
    <property type="match status" value="1"/>
</dbReference>